<reference evidence="1" key="3">
    <citation type="submission" date="2025-09" db="UniProtKB">
        <authorList>
            <consortium name="Ensembl"/>
        </authorList>
    </citation>
    <scope>IDENTIFICATION</scope>
</reference>
<evidence type="ECO:0000313" key="1">
    <source>
        <dbReference type="Ensembl" id="ENSCJPP00005015268.1"/>
    </source>
</evidence>
<proteinExistence type="predicted"/>
<reference evidence="1" key="1">
    <citation type="submission" date="2015-11" db="EMBL/GenBank/DDBJ databases">
        <authorList>
            <consortium name="International Coturnix japonica Genome Analysis Consortium"/>
            <person name="Warren W."/>
            <person name="Burt D.W."/>
            <person name="Antin P.B."/>
            <person name="Lanford R."/>
            <person name="Gros J."/>
            <person name="Wilson R.K."/>
        </authorList>
    </citation>
    <scope>NUCLEOTIDE SEQUENCE [LARGE SCALE GENOMIC DNA]</scope>
</reference>
<dbReference type="AlphaFoldDB" id="A0A8C2TL50"/>
<sequence length="108" mass="12316">MSSRDLLTRKATFPKITLAVWHKHKTNRYRMLSITFQFLSHSLGSRHLKPVSQKAVAQREGSMNTETLNNLHAGRDENLLPQTRLPTTPKCHFTSTGSFVNLKSNNKL</sequence>
<organism evidence="1 2">
    <name type="scientific">Coturnix japonica</name>
    <name type="common">Japanese quail</name>
    <name type="synonym">Coturnix coturnix japonica</name>
    <dbReference type="NCBI Taxonomy" id="93934"/>
    <lineage>
        <taxon>Eukaryota</taxon>
        <taxon>Metazoa</taxon>
        <taxon>Chordata</taxon>
        <taxon>Craniata</taxon>
        <taxon>Vertebrata</taxon>
        <taxon>Euteleostomi</taxon>
        <taxon>Archelosauria</taxon>
        <taxon>Archosauria</taxon>
        <taxon>Dinosauria</taxon>
        <taxon>Saurischia</taxon>
        <taxon>Theropoda</taxon>
        <taxon>Coelurosauria</taxon>
        <taxon>Aves</taxon>
        <taxon>Neognathae</taxon>
        <taxon>Galloanserae</taxon>
        <taxon>Galliformes</taxon>
        <taxon>Phasianidae</taxon>
        <taxon>Perdicinae</taxon>
        <taxon>Coturnix</taxon>
    </lineage>
</organism>
<keyword evidence="2" id="KW-1185">Reference proteome</keyword>
<evidence type="ECO:0000313" key="2">
    <source>
        <dbReference type="Proteomes" id="UP000694412"/>
    </source>
</evidence>
<accession>A0A8C2TL50</accession>
<name>A0A8C2TL50_COTJA</name>
<protein>
    <submittedName>
        <fullName evidence="1">Uncharacterized protein</fullName>
    </submittedName>
</protein>
<reference evidence="1" key="2">
    <citation type="submission" date="2025-08" db="UniProtKB">
        <authorList>
            <consortium name="Ensembl"/>
        </authorList>
    </citation>
    <scope>IDENTIFICATION</scope>
</reference>
<dbReference type="Ensembl" id="ENSCJPT00005021681.1">
    <property type="protein sequence ID" value="ENSCJPP00005015268.1"/>
    <property type="gene ID" value="ENSCJPG00005012678.1"/>
</dbReference>
<dbReference type="Proteomes" id="UP000694412">
    <property type="component" value="Chromosome 10"/>
</dbReference>